<sequence>MADSSDNSEDDITTIFNDPIAEQIGNAIDDRVAATIDAQIEAQLLGTSRRRRHRRPLIFAANYFVFYHGIRLTWSMLFTNHFYGIYAICHVI</sequence>
<accession>A0A3L6TSS5</accession>
<name>A0A3L6TSS5_PANMI</name>
<evidence type="ECO:0000313" key="3">
    <source>
        <dbReference type="Proteomes" id="UP000275267"/>
    </source>
</evidence>
<reference evidence="3" key="1">
    <citation type="journal article" date="2019" name="Nat. Commun.">
        <title>The genome of broomcorn millet.</title>
        <authorList>
            <person name="Zou C."/>
            <person name="Miki D."/>
            <person name="Li D."/>
            <person name="Tang Q."/>
            <person name="Xiao L."/>
            <person name="Rajput S."/>
            <person name="Deng P."/>
            <person name="Jia W."/>
            <person name="Huang R."/>
            <person name="Zhang M."/>
            <person name="Sun Y."/>
            <person name="Hu J."/>
            <person name="Fu X."/>
            <person name="Schnable P.S."/>
            <person name="Li F."/>
            <person name="Zhang H."/>
            <person name="Feng B."/>
            <person name="Zhu X."/>
            <person name="Liu R."/>
            <person name="Schnable J.C."/>
            <person name="Zhu J.-K."/>
            <person name="Zhang H."/>
        </authorList>
    </citation>
    <scope>NUCLEOTIDE SEQUENCE [LARGE SCALE GENOMIC DNA]</scope>
</reference>
<keyword evidence="1" id="KW-0472">Membrane</keyword>
<dbReference type="EMBL" id="PQIB02000001">
    <property type="protein sequence ID" value="RLN43232.1"/>
    <property type="molecule type" value="Genomic_DNA"/>
</dbReference>
<feature type="transmembrane region" description="Helical" evidence="1">
    <location>
        <begin position="57"/>
        <end position="74"/>
    </location>
</feature>
<comment type="caution">
    <text evidence="2">The sequence shown here is derived from an EMBL/GenBank/DDBJ whole genome shotgun (WGS) entry which is preliminary data.</text>
</comment>
<protein>
    <submittedName>
        <fullName evidence="2">Uncharacterized protein</fullName>
    </submittedName>
</protein>
<dbReference type="Proteomes" id="UP000275267">
    <property type="component" value="Unassembled WGS sequence"/>
</dbReference>
<keyword evidence="3" id="KW-1185">Reference proteome</keyword>
<organism evidence="2 3">
    <name type="scientific">Panicum miliaceum</name>
    <name type="common">Proso millet</name>
    <name type="synonym">Broomcorn millet</name>
    <dbReference type="NCBI Taxonomy" id="4540"/>
    <lineage>
        <taxon>Eukaryota</taxon>
        <taxon>Viridiplantae</taxon>
        <taxon>Streptophyta</taxon>
        <taxon>Embryophyta</taxon>
        <taxon>Tracheophyta</taxon>
        <taxon>Spermatophyta</taxon>
        <taxon>Magnoliopsida</taxon>
        <taxon>Liliopsida</taxon>
        <taxon>Poales</taxon>
        <taxon>Poaceae</taxon>
        <taxon>PACMAD clade</taxon>
        <taxon>Panicoideae</taxon>
        <taxon>Panicodae</taxon>
        <taxon>Paniceae</taxon>
        <taxon>Panicinae</taxon>
        <taxon>Panicum</taxon>
        <taxon>Panicum sect. Panicum</taxon>
    </lineage>
</organism>
<keyword evidence="1" id="KW-0812">Transmembrane</keyword>
<dbReference type="AlphaFoldDB" id="A0A3L6TSS5"/>
<evidence type="ECO:0000313" key="2">
    <source>
        <dbReference type="EMBL" id="RLN43232.1"/>
    </source>
</evidence>
<evidence type="ECO:0000256" key="1">
    <source>
        <dbReference type="SAM" id="Phobius"/>
    </source>
</evidence>
<proteinExistence type="predicted"/>
<gene>
    <name evidence="2" type="ORF">C2845_PM01G25750</name>
</gene>
<keyword evidence="1" id="KW-1133">Transmembrane helix</keyword>